<gene>
    <name evidence="3" type="ORF">EB233_21900</name>
</gene>
<dbReference type="Proteomes" id="UP000503339">
    <property type="component" value="Chromosome"/>
</dbReference>
<feature type="chain" id="PRO_5026714003" evidence="2">
    <location>
        <begin position="24"/>
        <end position="177"/>
    </location>
</feature>
<dbReference type="RefSeq" id="WP_064991604.1">
    <property type="nucleotide sequence ID" value="NZ_CP033361.1"/>
</dbReference>
<evidence type="ECO:0000256" key="1">
    <source>
        <dbReference type="SAM" id="MobiDB-lite"/>
    </source>
</evidence>
<feature type="compositionally biased region" description="Polar residues" evidence="1">
    <location>
        <begin position="153"/>
        <end position="177"/>
    </location>
</feature>
<keyword evidence="4" id="KW-1185">Reference proteome</keyword>
<evidence type="ECO:0000313" key="3">
    <source>
        <dbReference type="EMBL" id="QKC77815.1"/>
    </source>
</evidence>
<dbReference type="EMBL" id="CP033361">
    <property type="protein sequence ID" value="QKC77815.1"/>
    <property type="molecule type" value="Genomic_DNA"/>
</dbReference>
<feature type="signal peptide" evidence="2">
    <location>
        <begin position="1"/>
        <end position="23"/>
    </location>
</feature>
<protein>
    <submittedName>
        <fullName evidence="3">DUF1036 domain-containing protein</fullName>
    </submittedName>
</protein>
<name>A0A6M7ULA0_9HYPH</name>
<feature type="region of interest" description="Disordered" evidence="1">
    <location>
        <begin position="119"/>
        <end position="177"/>
    </location>
</feature>
<dbReference type="InterPro" id="IPR009380">
    <property type="entry name" value="DUF1036"/>
</dbReference>
<dbReference type="KEGG" id="merd:EB233_21900"/>
<sequence length="177" mass="19521">MSASAKSVVLAFLAATCAGRAEAAIKICNNFSQTVYFAMAYAQPGYDESYVSRGWLRLSPNGGCDQFDSALHLTVFWYYAETNEYKVSKHLKNKNTWGSVRPDKQFWIATNSFNFINNLNENPSNPGDPGAKQVGFTRSVESKDSELDETLTIEANGTDVTQSFSNSTNPEANTNTK</sequence>
<accession>A0A6M7ULA0</accession>
<reference evidence="3 4" key="1">
    <citation type="submission" date="2018-10" db="EMBL/GenBank/DDBJ databases">
        <authorList>
            <person name="Perry B.J."/>
            <person name="Sullivan J.T."/>
            <person name="Murphy R.J.T."/>
            <person name="Ramsay J.P."/>
            <person name="Ronson C.W."/>
        </authorList>
    </citation>
    <scope>NUCLEOTIDE SEQUENCE [LARGE SCALE GENOMIC DNA]</scope>
    <source>
        <strain evidence="3 4">NZP2014</strain>
    </source>
</reference>
<keyword evidence="2" id="KW-0732">Signal</keyword>
<proteinExistence type="predicted"/>
<dbReference type="AlphaFoldDB" id="A0A6M7ULA0"/>
<dbReference type="Pfam" id="PF06282">
    <property type="entry name" value="DUF1036"/>
    <property type="match status" value="1"/>
</dbReference>
<evidence type="ECO:0000256" key="2">
    <source>
        <dbReference type="SAM" id="SignalP"/>
    </source>
</evidence>
<evidence type="ECO:0000313" key="4">
    <source>
        <dbReference type="Proteomes" id="UP000503339"/>
    </source>
</evidence>
<organism evidence="3 4">
    <name type="scientific">Mesorhizobium erdmanii</name>
    <dbReference type="NCBI Taxonomy" id="1777866"/>
    <lineage>
        <taxon>Bacteria</taxon>
        <taxon>Pseudomonadati</taxon>
        <taxon>Pseudomonadota</taxon>
        <taxon>Alphaproteobacteria</taxon>
        <taxon>Hyphomicrobiales</taxon>
        <taxon>Phyllobacteriaceae</taxon>
        <taxon>Mesorhizobium</taxon>
    </lineage>
</organism>